<protein>
    <submittedName>
        <fullName evidence="1">Uncharacterized protein</fullName>
    </submittedName>
</protein>
<gene>
    <name evidence="1" type="ORF">CLOLEP_01516</name>
</gene>
<sequence>MDFTLPLKTAILYAVQAQQRLLSGRTYYRFVSFGRIPISKQLFSY</sequence>
<evidence type="ECO:0000313" key="1">
    <source>
        <dbReference type="EMBL" id="EDO62005.1"/>
    </source>
</evidence>
<comment type="caution">
    <text evidence="1">The sequence shown here is derived from an EMBL/GenBank/DDBJ whole genome shotgun (WGS) entry which is preliminary data.</text>
</comment>
<evidence type="ECO:0000313" key="2">
    <source>
        <dbReference type="Proteomes" id="UP000003490"/>
    </source>
</evidence>
<reference evidence="1 2" key="1">
    <citation type="submission" date="2007-08" db="EMBL/GenBank/DDBJ databases">
        <title>Draft genome sequence of Clostridium leptum (DSM 753).</title>
        <authorList>
            <person name="Sudarsanam P."/>
            <person name="Ley R."/>
            <person name="Guruge J."/>
            <person name="Turnbaugh P.J."/>
            <person name="Mahowald M."/>
            <person name="Liep D."/>
            <person name="Gordon J."/>
        </authorList>
    </citation>
    <scope>NUCLEOTIDE SEQUENCE [LARGE SCALE GENOMIC DNA]</scope>
    <source>
        <strain evidence="1 2">DSM 753</strain>
    </source>
</reference>
<organism evidence="1 2">
    <name type="scientific">[Clostridium] leptum DSM 753</name>
    <dbReference type="NCBI Taxonomy" id="428125"/>
    <lineage>
        <taxon>Bacteria</taxon>
        <taxon>Bacillati</taxon>
        <taxon>Bacillota</taxon>
        <taxon>Clostridia</taxon>
        <taxon>Eubacteriales</taxon>
        <taxon>Oscillospiraceae</taxon>
        <taxon>Oscillospiraceae incertae sedis</taxon>
    </lineage>
</organism>
<dbReference type="AlphaFoldDB" id="A7VSH5"/>
<dbReference type="HOGENOM" id="CLU_3198113_0_0_9"/>
<dbReference type="EMBL" id="ABCB02000017">
    <property type="protein sequence ID" value="EDO62005.1"/>
    <property type="molecule type" value="Genomic_DNA"/>
</dbReference>
<name>A7VSH5_9FIRM</name>
<reference evidence="1 2" key="2">
    <citation type="submission" date="2007-08" db="EMBL/GenBank/DDBJ databases">
        <authorList>
            <person name="Fulton L."/>
            <person name="Clifton S."/>
            <person name="Fulton B."/>
            <person name="Xu J."/>
            <person name="Minx P."/>
            <person name="Pepin K.H."/>
            <person name="Johnson M."/>
            <person name="Thiruvilangam P."/>
            <person name="Bhonagiri V."/>
            <person name="Nash W.E."/>
            <person name="Wang C."/>
            <person name="Mardis E.R."/>
            <person name="Wilson R.K."/>
        </authorList>
    </citation>
    <scope>NUCLEOTIDE SEQUENCE [LARGE SCALE GENOMIC DNA]</scope>
    <source>
        <strain evidence="1 2">DSM 753</strain>
    </source>
</reference>
<proteinExistence type="predicted"/>
<accession>A7VSH5</accession>
<dbReference type="Proteomes" id="UP000003490">
    <property type="component" value="Unassembled WGS sequence"/>
</dbReference>